<dbReference type="OrthoDB" id="9800058at2"/>
<proteinExistence type="predicted"/>
<name>A0A2N3KXE6_9PROT</name>
<dbReference type="Pfam" id="PF00702">
    <property type="entry name" value="Hydrolase"/>
    <property type="match status" value="1"/>
</dbReference>
<dbReference type="EMBL" id="NWTK01000003">
    <property type="protein sequence ID" value="PKR55163.1"/>
    <property type="molecule type" value="Genomic_DNA"/>
</dbReference>
<dbReference type="Proteomes" id="UP000233597">
    <property type="component" value="Unassembled WGS sequence"/>
</dbReference>
<dbReference type="PROSITE" id="PS01228">
    <property type="entry name" value="COF_1"/>
    <property type="match status" value="1"/>
</dbReference>
<comment type="caution">
    <text evidence="1">The sequence shown here is derived from an EMBL/GenBank/DDBJ whole genome shotgun (WGS) entry which is preliminary data.</text>
</comment>
<organism evidence="1 2">
    <name type="scientific">Thalassospira marina</name>
    <dbReference type="NCBI Taxonomy" id="2048283"/>
    <lineage>
        <taxon>Bacteria</taxon>
        <taxon>Pseudomonadati</taxon>
        <taxon>Pseudomonadota</taxon>
        <taxon>Alphaproteobacteria</taxon>
        <taxon>Rhodospirillales</taxon>
        <taxon>Thalassospiraceae</taxon>
        <taxon>Thalassospira</taxon>
    </lineage>
</organism>
<dbReference type="InterPro" id="IPR006439">
    <property type="entry name" value="HAD-SF_hydro_IA"/>
</dbReference>
<dbReference type="SUPFAM" id="SSF56784">
    <property type="entry name" value="HAD-like"/>
    <property type="match status" value="1"/>
</dbReference>
<gene>
    <name evidence="1" type="ORF">COO20_05740</name>
</gene>
<dbReference type="SFLD" id="SFLDS00003">
    <property type="entry name" value="Haloacid_Dehalogenase"/>
    <property type="match status" value="1"/>
</dbReference>
<dbReference type="RefSeq" id="WP_101265003.1">
    <property type="nucleotide sequence ID" value="NZ_NWTK01000003.1"/>
</dbReference>
<dbReference type="InterPro" id="IPR023214">
    <property type="entry name" value="HAD_sf"/>
</dbReference>
<protein>
    <submittedName>
        <fullName evidence="1">Glycerol-3-phosphatase</fullName>
    </submittedName>
</protein>
<dbReference type="InterPro" id="IPR023198">
    <property type="entry name" value="PGP-like_dom2"/>
</dbReference>
<dbReference type="GO" id="GO:0050308">
    <property type="term" value="F:sugar-phosphatase activity"/>
    <property type="evidence" value="ECO:0007669"/>
    <property type="project" value="TreeGrafter"/>
</dbReference>
<dbReference type="PANTHER" id="PTHR43481">
    <property type="entry name" value="FRUCTOSE-1-PHOSPHATE PHOSPHATASE"/>
    <property type="match status" value="1"/>
</dbReference>
<dbReference type="Gene3D" id="1.10.150.240">
    <property type="entry name" value="Putative phosphatase, domain 2"/>
    <property type="match status" value="1"/>
</dbReference>
<dbReference type="PANTHER" id="PTHR43481:SF4">
    <property type="entry name" value="GLYCEROL-1-PHOSPHATE PHOSPHOHYDROLASE 1-RELATED"/>
    <property type="match status" value="1"/>
</dbReference>
<dbReference type="SFLD" id="SFLDG01129">
    <property type="entry name" value="C1.5:_HAD__Beta-PGM__Phosphata"/>
    <property type="match status" value="1"/>
</dbReference>
<dbReference type="Gene3D" id="3.40.50.1000">
    <property type="entry name" value="HAD superfamily/HAD-like"/>
    <property type="match status" value="1"/>
</dbReference>
<accession>A0A2N3KXE6</accession>
<evidence type="ECO:0000313" key="2">
    <source>
        <dbReference type="Proteomes" id="UP000233597"/>
    </source>
</evidence>
<dbReference type="AlphaFoldDB" id="A0A2N3KXE6"/>
<dbReference type="NCBIfam" id="TIGR01509">
    <property type="entry name" value="HAD-SF-IA-v3"/>
    <property type="match status" value="1"/>
</dbReference>
<reference evidence="1 2" key="1">
    <citation type="submission" date="2017-09" db="EMBL/GenBank/DDBJ databases">
        <title>Biodiversity and function of Thalassospira species in the particle-attached aromatic-hydrocarbon-degrading consortia from the surface seawater of the South China Sea.</title>
        <authorList>
            <person name="Dong C."/>
            <person name="Liu R."/>
            <person name="Shao Z."/>
        </authorList>
    </citation>
    <scope>NUCLEOTIDE SEQUENCE [LARGE SCALE GENOMIC DNA]</scope>
    <source>
        <strain evidence="1 2">CSC1P2</strain>
    </source>
</reference>
<sequence length="220" mass="23506">MRGQRFAAFLFDMDGTIVNSIEIAENAWGDWARRHGLNVAEVTHAMHGVRAAETIARFAPPGTDIDQEVDLLTEAEFQTIDKIRQIGDAARFLSSLPRDRWAIVTSAPHRLASQRITAAGLPMPDILITAEDVTAGKPAPDCFLAAAKRLGFDASDCLVWEDAPAGITAGKAAGAKVMIVTETHKAPADVPGQSIINYSNLACDQDADGSLILRNVTVSG</sequence>
<dbReference type="InterPro" id="IPR036412">
    <property type="entry name" value="HAD-like_sf"/>
</dbReference>
<dbReference type="InterPro" id="IPR051806">
    <property type="entry name" value="HAD-like_SPP"/>
</dbReference>
<evidence type="ECO:0000313" key="1">
    <source>
        <dbReference type="EMBL" id="PKR55163.1"/>
    </source>
</evidence>